<dbReference type="Proteomes" id="UP000184226">
    <property type="component" value="Unassembled WGS sequence"/>
</dbReference>
<evidence type="ECO:0000313" key="1">
    <source>
        <dbReference type="EMBL" id="SHI25201.1"/>
    </source>
</evidence>
<evidence type="ECO:0000313" key="2">
    <source>
        <dbReference type="Proteomes" id="UP000184226"/>
    </source>
</evidence>
<protein>
    <submittedName>
        <fullName evidence="1">Uncharacterized protein</fullName>
    </submittedName>
</protein>
<dbReference type="STRING" id="658167.SAMN04488135_1164"/>
<organism evidence="1 2">
    <name type="scientific">Pollutimonas bauzanensis</name>
    <dbReference type="NCBI Taxonomy" id="658167"/>
    <lineage>
        <taxon>Bacteria</taxon>
        <taxon>Pseudomonadati</taxon>
        <taxon>Pseudomonadota</taxon>
        <taxon>Betaproteobacteria</taxon>
        <taxon>Burkholderiales</taxon>
        <taxon>Alcaligenaceae</taxon>
        <taxon>Pollutimonas</taxon>
    </lineage>
</organism>
<dbReference type="AlphaFoldDB" id="A0A1M5ZM02"/>
<dbReference type="EMBL" id="FQXE01000016">
    <property type="protein sequence ID" value="SHI25201.1"/>
    <property type="molecule type" value="Genomic_DNA"/>
</dbReference>
<proteinExistence type="predicted"/>
<keyword evidence="2" id="KW-1185">Reference proteome</keyword>
<accession>A0A1M5ZM02</accession>
<name>A0A1M5ZM02_9BURK</name>
<reference evidence="1 2" key="1">
    <citation type="submission" date="2016-11" db="EMBL/GenBank/DDBJ databases">
        <authorList>
            <person name="Jaros S."/>
            <person name="Januszkiewicz K."/>
            <person name="Wedrychowicz H."/>
        </authorList>
    </citation>
    <scope>NUCLEOTIDE SEQUENCE [LARGE SCALE GENOMIC DNA]</scope>
    <source>
        <strain evidence="1 2">CGMCC 1.10190</strain>
    </source>
</reference>
<sequence length="40" mass="4203">MESHNDTNDVSVLSAGGNILFSSCGFRYVGDQCGWGYSAG</sequence>
<gene>
    <name evidence="1" type="ORF">SAMN04488135_1164</name>
</gene>